<dbReference type="PANTHER" id="PTHR41523:SF8">
    <property type="entry name" value="ETHYLENE RESPONSE SENSOR PROTEIN"/>
    <property type="match status" value="1"/>
</dbReference>
<dbReference type="GO" id="GO:0004673">
    <property type="term" value="F:protein histidine kinase activity"/>
    <property type="evidence" value="ECO:0007669"/>
    <property type="project" value="UniProtKB-EC"/>
</dbReference>
<comment type="caution">
    <text evidence="10">The sequence shown here is derived from an EMBL/GenBank/DDBJ whole genome shotgun (WGS) entry which is preliminary data.</text>
</comment>
<evidence type="ECO:0000256" key="1">
    <source>
        <dbReference type="ARBA" id="ARBA00000085"/>
    </source>
</evidence>
<dbReference type="InterPro" id="IPR036890">
    <property type="entry name" value="HATPase_C_sf"/>
</dbReference>
<dbReference type="GO" id="GO:0000160">
    <property type="term" value="P:phosphorelay signal transduction system"/>
    <property type="evidence" value="ECO:0007669"/>
    <property type="project" value="UniProtKB-KW"/>
</dbReference>
<keyword evidence="4" id="KW-0808">Transferase</keyword>
<feature type="domain" description="Histidine kinase" evidence="9">
    <location>
        <begin position="269"/>
        <end position="462"/>
    </location>
</feature>
<keyword evidence="3" id="KW-0597">Phosphoprotein</keyword>
<evidence type="ECO:0000256" key="6">
    <source>
        <dbReference type="ARBA" id="ARBA00022777"/>
    </source>
</evidence>
<keyword evidence="7" id="KW-0067">ATP-binding</keyword>
<evidence type="ECO:0000313" key="11">
    <source>
        <dbReference type="Proteomes" id="UP000092578"/>
    </source>
</evidence>
<dbReference type="Pfam" id="PF02518">
    <property type="entry name" value="HATPase_c"/>
    <property type="match status" value="1"/>
</dbReference>
<organism evidence="10 11">
    <name type="scientific">Pseudobacillus wudalianchiensis</name>
    <dbReference type="NCBI Taxonomy" id="1743143"/>
    <lineage>
        <taxon>Bacteria</taxon>
        <taxon>Bacillati</taxon>
        <taxon>Bacillota</taxon>
        <taxon>Bacilli</taxon>
        <taxon>Bacillales</taxon>
        <taxon>Bacillaceae</taxon>
        <taxon>Pseudobacillus</taxon>
    </lineage>
</organism>
<dbReference type="Pfam" id="PF12282">
    <property type="entry name" value="GAF_PdtaS"/>
    <property type="match status" value="1"/>
</dbReference>
<reference evidence="11" key="1">
    <citation type="submission" date="2016-05" db="EMBL/GenBank/DDBJ databases">
        <authorList>
            <person name="Liu B."/>
            <person name="Wang J."/>
            <person name="Zhu Y."/>
            <person name="Liu G."/>
            <person name="Chen Q."/>
            <person name="Chen Z."/>
            <person name="Lan J."/>
            <person name="Che J."/>
            <person name="Ge C."/>
            <person name="Shi H."/>
            <person name="Pan Z."/>
            <person name="Liu X."/>
        </authorList>
    </citation>
    <scope>NUCLEOTIDE SEQUENCE [LARGE SCALE GENOMIC DNA]</scope>
    <source>
        <strain evidence="11">FJAT-27215</strain>
    </source>
</reference>
<dbReference type="Gene3D" id="3.30.450.280">
    <property type="entry name" value="GAF domain"/>
    <property type="match status" value="1"/>
</dbReference>
<dbReference type="Gene3D" id="3.30.565.10">
    <property type="entry name" value="Histidine kinase-like ATPase, C-terminal domain"/>
    <property type="match status" value="1"/>
</dbReference>
<dbReference type="EC" id="2.7.13.3" evidence="2"/>
<dbReference type="Proteomes" id="UP000092578">
    <property type="component" value="Unassembled WGS sequence"/>
</dbReference>
<dbReference type="SUPFAM" id="SSF55874">
    <property type="entry name" value="ATPase domain of HSP90 chaperone/DNA topoisomerase II/histidine kinase"/>
    <property type="match status" value="1"/>
</dbReference>
<evidence type="ECO:0000256" key="2">
    <source>
        <dbReference type="ARBA" id="ARBA00012438"/>
    </source>
</evidence>
<evidence type="ECO:0000256" key="3">
    <source>
        <dbReference type="ARBA" id="ARBA00022553"/>
    </source>
</evidence>
<evidence type="ECO:0000256" key="5">
    <source>
        <dbReference type="ARBA" id="ARBA00022741"/>
    </source>
</evidence>
<dbReference type="EMBL" id="MAYT01000005">
    <property type="protein sequence ID" value="OCA91848.1"/>
    <property type="molecule type" value="Genomic_DNA"/>
</dbReference>
<accession>A0A1B9B6Z6</accession>
<gene>
    <name evidence="10" type="ORF">A8F95_19840</name>
</gene>
<keyword evidence="11" id="KW-1185">Reference proteome</keyword>
<evidence type="ECO:0000313" key="10">
    <source>
        <dbReference type="EMBL" id="OCA91848.1"/>
    </source>
</evidence>
<evidence type="ECO:0000256" key="4">
    <source>
        <dbReference type="ARBA" id="ARBA00022679"/>
    </source>
</evidence>
<dbReference type="InterPro" id="IPR022066">
    <property type="entry name" value="PdtaS_GAF"/>
</dbReference>
<dbReference type="PANTHER" id="PTHR41523">
    <property type="entry name" value="TWO-COMPONENT SYSTEM SENSOR PROTEIN"/>
    <property type="match status" value="1"/>
</dbReference>
<evidence type="ECO:0000256" key="7">
    <source>
        <dbReference type="ARBA" id="ARBA00022840"/>
    </source>
</evidence>
<dbReference type="InterPro" id="IPR003594">
    <property type="entry name" value="HATPase_dom"/>
</dbReference>
<evidence type="ECO:0000259" key="9">
    <source>
        <dbReference type="PROSITE" id="PS50109"/>
    </source>
</evidence>
<dbReference type="SMART" id="SM00387">
    <property type="entry name" value="HATPase_c"/>
    <property type="match status" value="1"/>
</dbReference>
<protein>
    <recommendedName>
        <fullName evidence="2">histidine kinase</fullName>
        <ecNumber evidence="2">2.7.13.3</ecNumber>
    </recommendedName>
</protein>
<dbReference type="InterPro" id="IPR011495">
    <property type="entry name" value="Sig_transdc_His_kin_sub2_dim/P"/>
</dbReference>
<proteinExistence type="predicted"/>
<keyword evidence="8" id="KW-0902">Two-component regulatory system</keyword>
<dbReference type="PROSITE" id="PS50109">
    <property type="entry name" value="HIS_KIN"/>
    <property type="match status" value="1"/>
</dbReference>
<evidence type="ECO:0000256" key="8">
    <source>
        <dbReference type="ARBA" id="ARBA00023012"/>
    </source>
</evidence>
<dbReference type="Pfam" id="PF07568">
    <property type="entry name" value="HisKA_2"/>
    <property type="match status" value="1"/>
</dbReference>
<name>A0A1B9B6Z6_9BACI</name>
<dbReference type="Gene3D" id="3.30.450.20">
    <property type="entry name" value="PAS domain"/>
    <property type="match status" value="1"/>
</dbReference>
<dbReference type="InterPro" id="IPR005467">
    <property type="entry name" value="His_kinase_dom"/>
</dbReference>
<dbReference type="GO" id="GO:0005524">
    <property type="term" value="F:ATP binding"/>
    <property type="evidence" value="ECO:0007669"/>
    <property type="project" value="UniProtKB-KW"/>
</dbReference>
<keyword evidence="5" id="KW-0547">Nucleotide-binding</keyword>
<comment type="catalytic activity">
    <reaction evidence="1">
        <text>ATP + protein L-histidine = ADP + protein N-phospho-L-histidine.</text>
        <dbReference type="EC" id="2.7.13.3"/>
    </reaction>
</comment>
<dbReference type="AlphaFoldDB" id="A0A1B9B6Z6"/>
<dbReference type="InterPro" id="IPR038424">
    <property type="entry name" value="H_kinase_PdtaS_GAF_sf"/>
</dbReference>
<keyword evidence="6" id="KW-0418">Kinase</keyword>
<sequence>MCREYTSLDKQEIEKIKEVSRQLQLIADLTGTNVFIDCQIKDSTNAIVVAEASPSTGKTLYHEPYVGTVVYEQFEPSVFLSLRTGKSVLFNKAVTQRGIFVKQSVTPIKNDNGQVIGMLIKEENEPREMERMKSLSPATEMLWELFFFTDHERPALSDIMKEHFILVDASTNIVYANPSAKTFIAEVYNIDGCEGKPAEEALPFIKPVIHSNKDLVIEEIQVAKFFLEVKKVDIYKQDQVKGMLILIRDVTDLRMKERELVVKSVVIREIHHRVKNNLQAVASLLRLQIRKGVSEESRGYLTDSLNRVMSIASVYEIILASDNVDNDEVDIVGLSNKIAQMLIQNGGCEQTALELRCHGEQILADSKKAVSIALVVNELVQNSIKHAFKHRSSGVIDVRFTRQESDVTLSVSDNGTGMRKEVKRSLGLDIVKNLIEHDLSGEYYIGSSSTGTTVIVSFTLEQEGVKEYEEADFTGGR</sequence>